<feature type="transmembrane region" description="Helical" evidence="1">
    <location>
        <begin position="197"/>
        <end position="215"/>
    </location>
</feature>
<keyword evidence="3" id="KW-1185">Reference proteome</keyword>
<evidence type="ECO:0000313" key="2">
    <source>
        <dbReference type="EMBL" id="AZI32953.1"/>
    </source>
</evidence>
<name>A0A3G8XKD0_9FLAO</name>
<organism evidence="2 3">
    <name type="scientific">Kaistella carnis</name>
    <dbReference type="NCBI Taxonomy" id="1241979"/>
    <lineage>
        <taxon>Bacteria</taxon>
        <taxon>Pseudomonadati</taxon>
        <taxon>Bacteroidota</taxon>
        <taxon>Flavobacteriia</taxon>
        <taxon>Flavobacteriales</taxon>
        <taxon>Weeksellaceae</taxon>
        <taxon>Chryseobacterium group</taxon>
        <taxon>Kaistella</taxon>
    </lineage>
</organism>
<dbReference type="OrthoDB" id="705212at2"/>
<dbReference type="Proteomes" id="UP000270185">
    <property type="component" value="Chromosome"/>
</dbReference>
<gene>
    <name evidence="2" type="ORF">EIB73_07105</name>
</gene>
<evidence type="ECO:0000313" key="3">
    <source>
        <dbReference type="Proteomes" id="UP000270185"/>
    </source>
</evidence>
<keyword evidence="1" id="KW-0472">Membrane</keyword>
<protein>
    <submittedName>
        <fullName evidence="2">Uncharacterized protein</fullName>
    </submittedName>
</protein>
<feature type="transmembrane region" description="Helical" evidence="1">
    <location>
        <begin position="20"/>
        <end position="40"/>
    </location>
</feature>
<accession>A0A3G8XKD0</accession>
<keyword evidence="1" id="KW-1133">Transmembrane helix</keyword>
<evidence type="ECO:0000256" key="1">
    <source>
        <dbReference type="SAM" id="Phobius"/>
    </source>
</evidence>
<proteinExistence type="predicted"/>
<dbReference type="RefSeq" id="WP_125023915.1">
    <property type="nucleotide sequence ID" value="NZ_CP034159.1"/>
</dbReference>
<feature type="transmembrane region" description="Helical" evidence="1">
    <location>
        <begin position="52"/>
        <end position="83"/>
    </location>
</feature>
<reference evidence="3" key="1">
    <citation type="submission" date="2018-11" db="EMBL/GenBank/DDBJ databases">
        <title>Proposal to divide the Flavobacteriaceae and reorganize its genera based on Amino Acid Identity values calculated from whole genome sequences.</title>
        <authorList>
            <person name="Nicholson A.C."/>
            <person name="Gulvik C.A."/>
            <person name="Whitney A.M."/>
            <person name="Humrighouse B.W."/>
            <person name="Bell M."/>
            <person name="Holmes B."/>
            <person name="Steigerwalt A.G."/>
            <person name="Villarma A."/>
            <person name="Sheth M."/>
            <person name="Batra D."/>
            <person name="Pryor J."/>
            <person name="Bernardet J.-F."/>
            <person name="Hugo C."/>
            <person name="Kampfer P."/>
            <person name="Newman J.D."/>
            <person name="McQuiston J.R."/>
        </authorList>
    </citation>
    <scope>NUCLEOTIDE SEQUENCE [LARGE SCALE GENOMIC DNA]</scope>
    <source>
        <strain evidence="3">G0081</strain>
    </source>
</reference>
<keyword evidence="1" id="KW-0812">Transmembrane</keyword>
<dbReference type="KEGG" id="ccas:EIB73_07105"/>
<dbReference type="AlphaFoldDB" id="A0A3G8XKD0"/>
<sequence length="216" mass="24586">MNDHIKLFAKISSKVIAKWLLIFITGNIVTLITFLVAIFTNAKYAGGGHGSPIALVIGLFTQNIFAFFVVIGAPIFLALYFILANKISIQNALYQLWKTKAGDYISDKVENITSKFTEKDGWKTEITNKAILQAKILQETKSDPDTSKLQRKIINYGFKKINLDDINFKDENLKLSHILKVKFYDFISNTAKPSLKLFWILIFLQIFLLIVSFLLK</sequence>
<dbReference type="EMBL" id="CP034159">
    <property type="protein sequence ID" value="AZI32953.1"/>
    <property type="molecule type" value="Genomic_DNA"/>
</dbReference>